<sequence>MVYIGIDAGTTRSCVFANQECVLIHRKRTFDSMVRITKDITWSLTSPDEPEDGDRCVLSLPKLAIGRDLRDGKLKDHASEIPHLIHTPDGPQYEVFGRRVSPLEVVAFIMGKMYQAIHRMGDERDHVRIDRVVVAVPSYFNWEQCEHTRFAAIIAGFDEKTIRIIQEPILSYISEIHRIEKEKECIILDIGGGTTDISLVQTEKNVQTEEDVHCMLATAGDTRLGGAHFDNELVNNALEKSGKTREGLTPDKMRRLVNECRNRKEDLSDAETTTILCDGINQKITREDARQIFHRPLEEVHKVMLELLEEWKPAQEVEQLLCVGGSIPTVGLSELWKDVFPKAKCIRADAAGEAVALGASLAASNPCQVRNVQPQDIRLLTTEDDGESGTTVLNQKKVFFCLLEGKFENPLDNKELGSFWVKNIPKSPRKTSIKLFIKVTEPGEMVITASIKNKKGKLAIHREEQITQLNLERLKGLTRARLDGKSDIEFEEGEHGAGDGKGSDLESDAEGEADSVYGGPADSEVEAVDGESDADADSDGQNEVTEVTGNHLGPNADSASDVGAENGVNADSDSQGHNDEDEDENDIDADGEEVANDAQQNANVAQEDANDAQEDANDAQEDANDVQHEACGSNVDPDIEGRKKRRNQSPAHRARISKRSRD</sequence>
<feature type="compositionally biased region" description="Acidic residues" evidence="4">
    <location>
        <begin position="608"/>
        <end position="624"/>
    </location>
</feature>
<dbReference type="PROSITE" id="PS00329">
    <property type="entry name" value="HSP70_2"/>
    <property type="match status" value="1"/>
</dbReference>
<evidence type="ECO:0000256" key="1">
    <source>
        <dbReference type="ARBA" id="ARBA00022741"/>
    </source>
</evidence>
<dbReference type="InterPro" id="IPR018181">
    <property type="entry name" value="Heat_shock_70_CS"/>
</dbReference>
<accession>A0AA35Q564</accession>
<protein>
    <submittedName>
        <fullName evidence="5">Uncharacterized protein</fullName>
    </submittedName>
</protein>
<gene>
    <name evidence="5" type="ORF">CCHLO57077_00019793</name>
</gene>
<dbReference type="InterPro" id="IPR013126">
    <property type="entry name" value="Hsp_70_fam"/>
</dbReference>
<dbReference type="GO" id="GO:0140662">
    <property type="term" value="F:ATP-dependent protein folding chaperone"/>
    <property type="evidence" value="ECO:0007669"/>
    <property type="project" value="InterPro"/>
</dbReference>
<dbReference type="InterPro" id="IPR029047">
    <property type="entry name" value="HSP70_peptide-bd_sf"/>
</dbReference>
<organism evidence="5 6">
    <name type="scientific">Clonostachys chloroleuca</name>
    <dbReference type="NCBI Taxonomy" id="1926264"/>
    <lineage>
        <taxon>Eukaryota</taxon>
        <taxon>Fungi</taxon>
        <taxon>Dikarya</taxon>
        <taxon>Ascomycota</taxon>
        <taxon>Pezizomycotina</taxon>
        <taxon>Sordariomycetes</taxon>
        <taxon>Hypocreomycetidae</taxon>
        <taxon>Hypocreales</taxon>
        <taxon>Bionectriaceae</taxon>
        <taxon>Clonostachys</taxon>
    </lineage>
</organism>
<proteinExistence type="inferred from homology"/>
<comment type="caution">
    <text evidence="5">The sequence shown here is derived from an EMBL/GenBank/DDBJ whole genome shotgun (WGS) entry which is preliminary data.</text>
</comment>
<dbReference type="EMBL" id="CABFNP030001030">
    <property type="protein sequence ID" value="CAI6090689.1"/>
    <property type="molecule type" value="Genomic_DNA"/>
</dbReference>
<evidence type="ECO:0000256" key="4">
    <source>
        <dbReference type="SAM" id="MobiDB-lite"/>
    </source>
</evidence>
<dbReference type="Proteomes" id="UP001160390">
    <property type="component" value="Unassembled WGS sequence"/>
</dbReference>
<keyword evidence="1 3" id="KW-0547">Nucleotide-binding</keyword>
<evidence type="ECO:0000256" key="3">
    <source>
        <dbReference type="RuleBase" id="RU003322"/>
    </source>
</evidence>
<dbReference type="PRINTS" id="PR00301">
    <property type="entry name" value="HEATSHOCK70"/>
</dbReference>
<feature type="compositionally biased region" description="Acidic residues" evidence="4">
    <location>
        <begin position="523"/>
        <end position="540"/>
    </location>
</feature>
<dbReference type="InterPro" id="IPR043129">
    <property type="entry name" value="ATPase_NBD"/>
</dbReference>
<dbReference type="PANTHER" id="PTHR19375">
    <property type="entry name" value="HEAT SHOCK PROTEIN 70KDA"/>
    <property type="match status" value="1"/>
</dbReference>
<reference evidence="5" key="1">
    <citation type="submission" date="2023-01" db="EMBL/GenBank/DDBJ databases">
        <authorList>
            <person name="Piombo E."/>
        </authorList>
    </citation>
    <scope>NUCLEOTIDE SEQUENCE</scope>
</reference>
<dbReference type="Gene3D" id="2.60.34.10">
    <property type="entry name" value="Substrate Binding Domain Of DNAk, Chain A, domain 1"/>
    <property type="match status" value="1"/>
</dbReference>
<dbReference type="Pfam" id="PF00012">
    <property type="entry name" value="HSP70"/>
    <property type="match status" value="1"/>
</dbReference>
<dbReference type="Gene3D" id="3.90.640.10">
    <property type="entry name" value="Actin, Chain A, domain 4"/>
    <property type="match status" value="1"/>
</dbReference>
<evidence type="ECO:0000313" key="5">
    <source>
        <dbReference type="EMBL" id="CAI6090689.1"/>
    </source>
</evidence>
<feature type="compositionally biased region" description="Low complexity" evidence="4">
    <location>
        <begin position="596"/>
        <end position="607"/>
    </location>
</feature>
<dbReference type="GO" id="GO:0005524">
    <property type="term" value="F:ATP binding"/>
    <property type="evidence" value="ECO:0007669"/>
    <property type="project" value="UniProtKB-KW"/>
</dbReference>
<dbReference type="SUPFAM" id="SSF100920">
    <property type="entry name" value="Heat shock protein 70kD (HSP70), peptide-binding domain"/>
    <property type="match status" value="1"/>
</dbReference>
<keyword evidence="6" id="KW-1185">Reference proteome</keyword>
<feature type="compositionally biased region" description="Basic residues" evidence="4">
    <location>
        <begin position="642"/>
        <end position="662"/>
    </location>
</feature>
<comment type="similarity">
    <text evidence="3">Belongs to the heat shock protein 70 family.</text>
</comment>
<dbReference type="SUPFAM" id="SSF53067">
    <property type="entry name" value="Actin-like ATPase domain"/>
    <property type="match status" value="2"/>
</dbReference>
<evidence type="ECO:0000256" key="2">
    <source>
        <dbReference type="ARBA" id="ARBA00022840"/>
    </source>
</evidence>
<name>A0AA35Q564_9HYPO</name>
<feature type="compositionally biased region" description="Acidic residues" evidence="4">
    <location>
        <begin position="579"/>
        <end position="595"/>
    </location>
</feature>
<evidence type="ECO:0000313" key="6">
    <source>
        <dbReference type="Proteomes" id="UP001160390"/>
    </source>
</evidence>
<feature type="compositionally biased region" description="Basic and acidic residues" evidence="4">
    <location>
        <begin position="485"/>
        <end position="504"/>
    </location>
</feature>
<keyword evidence="2 3" id="KW-0067">ATP-binding</keyword>
<dbReference type="AlphaFoldDB" id="A0AA35Q564"/>
<dbReference type="Gene3D" id="3.30.420.40">
    <property type="match status" value="2"/>
</dbReference>
<feature type="region of interest" description="Disordered" evidence="4">
    <location>
        <begin position="485"/>
        <end position="662"/>
    </location>
</feature>